<gene>
    <name evidence="3" type="ORF">YYC_04156</name>
</gene>
<keyword evidence="4" id="KW-1185">Reference proteome</keyword>
<dbReference type="AlphaFoldDB" id="V7PGE5"/>
<proteinExistence type="predicted"/>
<reference evidence="3 4" key="1">
    <citation type="submission" date="2013-11" db="EMBL/GenBank/DDBJ databases">
        <title>The Genome Sequence of Plasmodium yoelii 17X.</title>
        <authorList>
            <consortium name="The Broad Institute Genomics Platform"/>
            <consortium name="The Broad Institute Genome Sequencing Center for Infectious Disease"/>
            <person name="Neafsey D."/>
            <person name="Adams J."/>
            <person name="Walker B."/>
            <person name="Young S.K."/>
            <person name="Zeng Q."/>
            <person name="Gargeya S."/>
            <person name="Fitzgerald M."/>
            <person name="Haas B."/>
            <person name="Abouelleil A."/>
            <person name="Alvarado L."/>
            <person name="Chapman S.B."/>
            <person name="Gainer-Dewar J."/>
            <person name="Goldberg J."/>
            <person name="Griggs A."/>
            <person name="Gujja S."/>
            <person name="Hansen M."/>
            <person name="Howarth C."/>
            <person name="Imamovic A."/>
            <person name="Ireland A."/>
            <person name="Larimer J."/>
            <person name="McCowan C."/>
            <person name="Murphy C."/>
            <person name="Pearson M."/>
            <person name="Poon T.W."/>
            <person name="Priest M."/>
            <person name="Roberts A."/>
            <person name="Saif S."/>
            <person name="Shea T."/>
            <person name="Sykes S."/>
            <person name="Wortman J."/>
            <person name="Nusbaum C."/>
            <person name="Birren B."/>
        </authorList>
    </citation>
    <scope>NUCLEOTIDE SEQUENCE [LARGE SCALE GENOMIC DNA]</scope>
    <source>
        <strain evidence="3 4">17X</strain>
    </source>
</reference>
<accession>V7PGE5</accession>
<dbReference type="EMBL" id="KI635790">
    <property type="protein sequence ID" value="ETB58070.1"/>
    <property type="molecule type" value="Genomic_DNA"/>
</dbReference>
<feature type="compositionally biased region" description="Basic and acidic residues" evidence="1">
    <location>
        <begin position="129"/>
        <end position="145"/>
    </location>
</feature>
<dbReference type="OrthoDB" id="437441at2759"/>
<protein>
    <submittedName>
        <fullName evidence="3">Uncharacterized protein</fullName>
    </submittedName>
</protein>
<evidence type="ECO:0000256" key="2">
    <source>
        <dbReference type="SAM" id="Phobius"/>
    </source>
</evidence>
<organism evidence="3 4">
    <name type="scientific">Plasmodium yoelii 17X</name>
    <dbReference type="NCBI Taxonomy" id="1323249"/>
    <lineage>
        <taxon>Eukaryota</taxon>
        <taxon>Sar</taxon>
        <taxon>Alveolata</taxon>
        <taxon>Apicomplexa</taxon>
        <taxon>Aconoidasida</taxon>
        <taxon>Haemosporida</taxon>
        <taxon>Plasmodiidae</taxon>
        <taxon>Plasmodium</taxon>
        <taxon>Plasmodium (Vinckeia)</taxon>
    </lineage>
</organism>
<evidence type="ECO:0000313" key="4">
    <source>
        <dbReference type="Proteomes" id="UP000018538"/>
    </source>
</evidence>
<keyword evidence="2" id="KW-0472">Membrane</keyword>
<name>V7PGE5_PLAYE</name>
<evidence type="ECO:0000256" key="1">
    <source>
        <dbReference type="SAM" id="MobiDB-lite"/>
    </source>
</evidence>
<sequence length="145" mass="17003">MLHLQPKRGVLCYIPIIAHYINLNNVSYFITFISRQYTSDNINWQRFKSNKMLFKNSPIRYISHEMKSIPKPPPGTGVVFHGRLQKVKYAINFPSYIFIIFSGFMGAMSGNFFYKKYILRKNPPNPLRDPNDLPPEKHPHTPEDD</sequence>
<keyword evidence="2" id="KW-0812">Transmembrane</keyword>
<feature type="transmembrane region" description="Helical" evidence="2">
    <location>
        <begin position="93"/>
        <end position="114"/>
    </location>
</feature>
<keyword evidence="2" id="KW-1133">Transmembrane helix</keyword>
<dbReference type="Proteomes" id="UP000018538">
    <property type="component" value="Unassembled WGS sequence"/>
</dbReference>
<feature type="region of interest" description="Disordered" evidence="1">
    <location>
        <begin position="125"/>
        <end position="145"/>
    </location>
</feature>
<evidence type="ECO:0000313" key="3">
    <source>
        <dbReference type="EMBL" id="ETB58070.1"/>
    </source>
</evidence>